<evidence type="ECO:0000256" key="2">
    <source>
        <dbReference type="ARBA" id="ARBA00004681"/>
    </source>
</evidence>
<dbReference type="InterPro" id="IPR006276">
    <property type="entry name" value="Cobalamin-indep_Met_synthase"/>
</dbReference>
<dbReference type="GO" id="GO:0032259">
    <property type="term" value="P:methylation"/>
    <property type="evidence" value="ECO:0007669"/>
    <property type="project" value="UniProtKB-KW"/>
</dbReference>
<feature type="binding site" evidence="10">
    <location>
        <position position="645"/>
    </location>
    <ligand>
        <name>Zn(2+)</name>
        <dbReference type="ChEBI" id="CHEBI:29105"/>
        <note>catalytic</note>
    </ligand>
</feature>
<evidence type="ECO:0000256" key="10">
    <source>
        <dbReference type="HAMAP-Rule" id="MF_00172"/>
    </source>
</evidence>
<organism evidence="13 14">
    <name type="scientific">Undibacterium aquatile</name>
    <dbReference type="NCBI Taxonomy" id="1537398"/>
    <lineage>
        <taxon>Bacteria</taxon>
        <taxon>Pseudomonadati</taxon>
        <taxon>Pseudomonadota</taxon>
        <taxon>Betaproteobacteria</taxon>
        <taxon>Burkholderiales</taxon>
        <taxon>Oxalobacteraceae</taxon>
        <taxon>Undibacterium</taxon>
    </lineage>
</organism>
<keyword evidence="4 10" id="KW-0489">Methyltransferase</keyword>
<evidence type="ECO:0000256" key="5">
    <source>
        <dbReference type="ARBA" id="ARBA00022605"/>
    </source>
</evidence>
<dbReference type="PIRSF" id="PIRSF000382">
    <property type="entry name" value="MeTrfase_B12_ind"/>
    <property type="match status" value="1"/>
</dbReference>
<feature type="active site" description="Proton donor" evidence="10">
    <location>
        <position position="698"/>
    </location>
</feature>
<dbReference type="NCBIfam" id="TIGR01371">
    <property type="entry name" value="met_syn_B12ind"/>
    <property type="match status" value="1"/>
</dbReference>
<comment type="similarity">
    <text evidence="3 10">Belongs to the vitamin-B12 independent methionine synthase family.</text>
</comment>
<evidence type="ECO:0000259" key="11">
    <source>
        <dbReference type="Pfam" id="PF01717"/>
    </source>
</evidence>
<feature type="binding site" evidence="10">
    <location>
        <position position="603"/>
    </location>
    <ligand>
        <name>L-methionine</name>
        <dbReference type="ChEBI" id="CHEBI:57844"/>
    </ligand>
</feature>
<dbReference type="NCBIfam" id="NF003556">
    <property type="entry name" value="PRK05222.1"/>
    <property type="match status" value="1"/>
</dbReference>
<feature type="binding site" evidence="10">
    <location>
        <begin position="16"/>
        <end position="19"/>
    </location>
    <ligand>
        <name>5-methyltetrahydropteroyltri-L-glutamate</name>
        <dbReference type="ChEBI" id="CHEBI:58207"/>
    </ligand>
</feature>
<evidence type="ECO:0000256" key="1">
    <source>
        <dbReference type="ARBA" id="ARBA00002777"/>
    </source>
</evidence>
<evidence type="ECO:0000256" key="4">
    <source>
        <dbReference type="ARBA" id="ARBA00022603"/>
    </source>
</evidence>
<feature type="binding site" evidence="10">
    <location>
        <begin position="435"/>
        <end position="437"/>
    </location>
    <ligand>
        <name>L-methionine</name>
        <dbReference type="ChEBI" id="CHEBI:57844"/>
    </ligand>
</feature>
<dbReference type="EMBL" id="JACOFT010000002">
    <property type="protein sequence ID" value="MBC3811423.1"/>
    <property type="molecule type" value="Genomic_DNA"/>
</dbReference>
<keyword evidence="14" id="KW-1185">Reference proteome</keyword>
<dbReference type="InterPro" id="IPR013215">
    <property type="entry name" value="Cbl-indep_Met_Synth_N"/>
</dbReference>
<gene>
    <name evidence="10 13" type="primary">metE</name>
    <name evidence="13" type="ORF">H8K26_08235</name>
</gene>
<comment type="caution">
    <text evidence="13">The sequence shown here is derived from an EMBL/GenBank/DDBJ whole genome shotgun (WGS) entry which is preliminary data.</text>
</comment>
<feature type="domain" description="Cobalamin-independent methionine synthase MetE C-terminal/archaeal" evidence="11">
    <location>
        <begin position="430"/>
        <end position="752"/>
    </location>
</feature>
<evidence type="ECO:0000256" key="9">
    <source>
        <dbReference type="ARBA" id="ARBA00023167"/>
    </source>
</evidence>
<feature type="binding site" evidence="10">
    <location>
        <position position="669"/>
    </location>
    <ligand>
        <name>Zn(2+)</name>
        <dbReference type="ChEBI" id="CHEBI:29105"/>
        <note>catalytic</note>
    </ligand>
</feature>
<proteinExistence type="inferred from homology"/>
<protein>
    <recommendedName>
        <fullName evidence="10">5-methyltetrahydropteroyltriglutamate--homocysteine methyltransferase</fullName>
        <ecNumber evidence="10">2.1.1.14</ecNumber>
    </recommendedName>
    <alternativeName>
        <fullName evidence="10">Cobalamin-independent methionine synthase</fullName>
    </alternativeName>
    <alternativeName>
        <fullName evidence="10">Methionine synthase, vitamin-B12 independent isozyme</fullName>
    </alternativeName>
</protein>
<comment type="function">
    <text evidence="1 10">Catalyzes the transfer of a methyl group from 5-methyltetrahydrofolate to homocysteine resulting in methionine formation.</text>
</comment>
<comment type="pathway">
    <text evidence="2 10">Amino-acid biosynthesis; L-methionine biosynthesis via de novo pathway; L-methionine from L-homocysteine (MetE route): step 1/1.</text>
</comment>
<feature type="binding site" evidence="10">
    <location>
        <position position="565"/>
    </location>
    <ligand>
        <name>5-methyltetrahydropteroyltri-L-glutamate</name>
        <dbReference type="ChEBI" id="CHEBI:58207"/>
    </ligand>
</feature>
<feature type="binding site" evidence="10">
    <location>
        <position position="488"/>
    </location>
    <ligand>
        <name>L-homocysteine</name>
        <dbReference type="ChEBI" id="CHEBI:58199"/>
    </ligand>
</feature>
<dbReference type="RefSeq" id="WP_190478675.1">
    <property type="nucleotide sequence ID" value="NZ_JACOFT010000002.1"/>
</dbReference>
<feature type="binding site" evidence="10">
    <location>
        <position position="603"/>
    </location>
    <ligand>
        <name>L-homocysteine</name>
        <dbReference type="ChEBI" id="CHEBI:58199"/>
    </ligand>
</feature>
<dbReference type="CDD" id="cd03312">
    <property type="entry name" value="CIMS_N_terminal_like"/>
    <property type="match status" value="1"/>
</dbReference>
<evidence type="ECO:0000256" key="7">
    <source>
        <dbReference type="ARBA" id="ARBA00022723"/>
    </source>
</evidence>
<evidence type="ECO:0000256" key="6">
    <source>
        <dbReference type="ARBA" id="ARBA00022679"/>
    </source>
</evidence>
<dbReference type="Gene3D" id="3.20.20.210">
    <property type="match status" value="2"/>
</dbReference>
<keyword evidence="10" id="KW-0677">Repeat</keyword>
<dbReference type="EC" id="2.1.1.14" evidence="10"/>
<feature type="binding site" evidence="10">
    <location>
        <begin position="519"/>
        <end position="520"/>
    </location>
    <ligand>
        <name>5-methyltetrahydropteroyltri-L-glutamate</name>
        <dbReference type="ChEBI" id="CHEBI:58207"/>
    </ligand>
</feature>
<feature type="binding site" evidence="10">
    <location>
        <position position="730"/>
    </location>
    <ligand>
        <name>Zn(2+)</name>
        <dbReference type="ChEBI" id="CHEBI:29105"/>
        <note>catalytic</note>
    </ligand>
</feature>
<feature type="binding site" evidence="10">
    <location>
        <position position="488"/>
    </location>
    <ligand>
        <name>L-methionine</name>
        <dbReference type="ChEBI" id="CHEBI:57844"/>
    </ligand>
</feature>
<keyword evidence="5 10" id="KW-0028">Amino-acid biosynthesis</keyword>
<feature type="domain" description="Cobalamin-independent methionine synthase MetE N-terminal" evidence="12">
    <location>
        <begin position="4"/>
        <end position="313"/>
    </location>
</feature>
<evidence type="ECO:0000256" key="3">
    <source>
        <dbReference type="ARBA" id="ARBA00009553"/>
    </source>
</evidence>
<dbReference type="HAMAP" id="MF_00172">
    <property type="entry name" value="Meth_synth"/>
    <property type="match status" value="1"/>
</dbReference>
<dbReference type="InterPro" id="IPR002629">
    <property type="entry name" value="Met_Synth_C/arc"/>
</dbReference>
<accession>A0ABR6XFA3</accession>
<dbReference type="Pfam" id="PF01717">
    <property type="entry name" value="Meth_synt_2"/>
    <property type="match status" value="1"/>
</dbReference>
<dbReference type="GO" id="GO:0003871">
    <property type="term" value="F:5-methyltetrahydropteroyltriglutamate-homocysteine S-methyltransferase activity"/>
    <property type="evidence" value="ECO:0007669"/>
    <property type="project" value="UniProtKB-EC"/>
</dbReference>
<reference evidence="13 14" key="1">
    <citation type="submission" date="2020-08" db="EMBL/GenBank/DDBJ databases">
        <title>Novel species isolated from subtropical streams in China.</title>
        <authorList>
            <person name="Lu H."/>
        </authorList>
    </citation>
    <scope>NUCLEOTIDE SEQUENCE [LARGE SCALE GENOMIC DNA]</scope>
    <source>
        <strain evidence="13 14">CCTCC AB 2015119</strain>
    </source>
</reference>
<dbReference type="SUPFAM" id="SSF51726">
    <property type="entry name" value="UROD/MetE-like"/>
    <property type="match status" value="2"/>
</dbReference>
<dbReference type="PANTHER" id="PTHR30519">
    <property type="entry name" value="5-METHYLTETRAHYDROPTEROYLTRIGLUTAMATE--HOMOCYSTEINE METHYLTRANSFERASE"/>
    <property type="match status" value="1"/>
</dbReference>
<feature type="binding site" evidence="10">
    <location>
        <position position="609"/>
    </location>
    <ligand>
        <name>5-methyltetrahydropteroyltri-L-glutamate</name>
        <dbReference type="ChEBI" id="CHEBI:58207"/>
    </ligand>
</feature>
<evidence type="ECO:0000313" key="14">
    <source>
        <dbReference type="Proteomes" id="UP000637632"/>
    </source>
</evidence>
<comment type="cofactor">
    <cofactor evidence="10">
        <name>Zn(2+)</name>
        <dbReference type="ChEBI" id="CHEBI:29105"/>
    </cofactor>
    <text evidence="10">Binds 1 zinc ion per subunit.</text>
</comment>
<evidence type="ECO:0000259" key="12">
    <source>
        <dbReference type="Pfam" id="PF08267"/>
    </source>
</evidence>
<keyword evidence="8 10" id="KW-0862">Zinc</keyword>
<sequence length="758" mass="85640">MVTTHNLGFPRIGAKRELKFALEDYWKGNLSQSQLEDTGALLRQRHWQHQSQLDFVPVGDFSFYDQVLDMSFLLGNIPARVRQHEGNTLDNYFRVARGRSAQDTACHCVHAGEMTKWFDTNYHYIVPEFDATTAFSLDVSRLLNQIRQAATLGVTAKPVIIGPVSYLWLGKTKDASDKLALLPKLLPVYAQLLDTLAAEGVEWVQIDEPILVTELDPAWQQAFTTAYQALAPRKLKLLLTTYFGDLQENLSLACALPVDGIHIDAINARHELERLQTLLPDSMVLSLGVINGRNIWKTDLHATLEWLEPIHRVLQSRLWIAPSCSLLHVPVDLRSENKLASHIQYWLAFAQQKLDELHILAQALNKGRVSVQDALVANSAAINSRKTSPLVHNPAVKAAVANINASLGQRLSTYEQRAKKQSACLQLPAFPTTTIGSFPQTPEIRQARSRYRLGQLDETSYKTFMQNEIARCVQEQEALDLDVFVHGEAERNDMVEYFGEQLDGYAFSEFGWVQSYGSRCVKPPILFGDIQRPKPMTVDWIKFAQSLTDKPMKGMLTGPVTILNWSFVRDDQPRSVSCYQLALAIRQEVLDLEKSGVRIIQIDEAALREGLPLRRTEWDSYLRWAVESFRIAANGVSDETQIHTHMCYSEFNDIIASIAAMDADVITIETSRSDMELLDAFDHFSYPNEIGPGVYDIHSPNIPAQEHIVQLMRKAAERIPTERLWVNPDCGLKTRSWEEVIPALRNMVTAAKQLRQAA</sequence>
<keyword evidence="9 10" id="KW-0486">Methionine biosynthesis</keyword>
<dbReference type="CDD" id="cd03311">
    <property type="entry name" value="CIMS_C_terminal_like"/>
    <property type="match status" value="1"/>
</dbReference>
<comment type="catalytic activity">
    <reaction evidence="10">
        <text>5-methyltetrahydropteroyltri-L-glutamate + L-homocysteine = tetrahydropteroyltri-L-glutamate + L-methionine</text>
        <dbReference type="Rhea" id="RHEA:21196"/>
        <dbReference type="ChEBI" id="CHEBI:57844"/>
        <dbReference type="ChEBI" id="CHEBI:58140"/>
        <dbReference type="ChEBI" id="CHEBI:58199"/>
        <dbReference type="ChEBI" id="CHEBI:58207"/>
        <dbReference type="EC" id="2.1.1.14"/>
    </reaction>
</comment>
<keyword evidence="6 10" id="KW-0808">Transferase</keyword>
<dbReference type="Proteomes" id="UP000637632">
    <property type="component" value="Unassembled WGS sequence"/>
</dbReference>
<name>A0ABR6XFA3_9BURK</name>
<feature type="binding site" evidence="10">
    <location>
        <begin position="435"/>
        <end position="437"/>
    </location>
    <ligand>
        <name>L-homocysteine</name>
        <dbReference type="ChEBI" id="CHEBI:58199"/>
    </ligand>
</feature>
<evidence type="ECO:0000313" key="13">
    <source>
        <dbReference type="EMBL" id="MBC3811423.1"/>
    </source>
</evidence>
<dbReference type="Pfam" id="PF08267">
    <property type="entry name" value="Meth_synt_1"/>
    <property type="match status" value="1"/>
</dbReference>
<keyword evidence="7 10" id="KW-0479">Metal-binding</keyword>
<feature type="binding site" evidence="10">
    <location>
        <position position="116"/>
    </location>
    <ligand>
        <name>5-methyltetrahydropteroyltri-L-glutamate</name>
        <dbReference type="ChEBI" id="CHEBI:58207"/>
    </ligand>
</feature>
<feature type="binding site" evidence="10">
    <location>
        <position position="647"/>
    </location>
    <ligand>
        <name>Zn(2+)</name>
        <dbReference type="ChEBI" id="CHEBI:29105"/>
        <note>catalytic</note>
    </ligand>
</feature>
<dbReference type="InterPro" id="IPR038071">
    <property type="entry name" value="UROD/MetE-like_sf"/>
</dbReference>
<evidence type="ECO:0000256" key="8">
    <source>
        <dbReference type="ARBA" id="ARBA00022833"/>
    </source>
</evidence>